<dbReference type="InterPro" id="IPR025188">
    <property type="entry name" value="DUF4113"/>
</dbReference>
<feature type="domain" description="DUF4113" evidence="2">
    <location>
        <begin position="107"/>
        <end position="156"/>
    </location>
</feature>
<gene>
    <name evidence="3" type="primary">umuC_14</name>
    <name evidence="3" type="ORF">SDC9_172866</name>
</gene>
<proteinExistence type="predicted"/>
<dbReference type="GO" id="GO:0006281">
    <property type="term" value="P:DNA repair"/>
    <property type="evidence" value="ECO:0007669"/>
    <property type="project" value="InterPro"/>
</dbReference>
<evidence type="ECO:0000259" key="2">
    <source>
        <dbReference type="Pfam" id="PF13438"/>
    </source>
</evidence>
<feature type="domain" description="DNA polymerase Y-family little finger" evidence="1">
    <location>
        <begin position="4"/>
        <end position="90"/>
    </location>
</feature>
<dbReference type="EMBL" id="VSSQ01074644">
    <property type="protein sequence ID" value="MPN25457.1"/>
    <property type="molecule type" value="Genomic_DNA"/>
</dbReference>
<protein>
    <submittedName>
        <fullName evidence="3">Protein UmuC</fullName>
    </submittedName>
</protein>
<evidence type="ECO:0000259" key="1">
    <source>
        <dbReference type="Pfam" id="PF11799"/>
    </source>
</evidence>
<comment type="caution">
    <text evidence="3">The sequence shown here is derived from an EMBL/GenBank/DDBJ whole genome shotgun (WGS) entry which is preliminary data.</text>
</comment>
<dbReference type="GO" id="GO:0003684">
    <property type="term" value="F:damaged DNA binding"/>
    <property type="evidence" value="ECO:0007669"/>
    <property type="project" value="InterPro"/>
</dbReference>
<dbReference type="AlphaFoldDB" id="A0A645GEW3"/>
<accession>A0A645GEW3</accession>
<dbReference type="Pfam" id="PF13438">
    <property type="entry name" value="DUF4113"/>
    <property type="match status" value="1"/>
</dbReference>
<evidence type="ECO:0000313" key="3">
    <source>
        <dbReference type="EMBL" id="MPN25457.1"/>
    </source>
</evidence>
<dbReference type="InterPro" id="IPR017961">
    <property type="entry name" value="DNA_pol_Y-fam_little_finger"/>
</dbReference>
<reference evidence="3" key="1">
    <citation type="submission" date="2019-08" db="EMBL/GenBank/DDBJ databases">
        <authorList>
            <person name="Kucharzyk K."/>
            <person name="Murdoch R.W."/>
            <person name="Higgins S."/>
            <person name="Loffler F."/>
        </authorList>
    </citation>
    <scope>NUCLEOTIDE SEQUENCE</scope>
</reference>
<name>A0A645GEW3_9ZZZZ</name>
<organism evidence="3">
    <name type="scientific">bioreactor metagenome</name>
    <dbReference type="NCBI Taxonomy" id="1076179"/>
    <lineage>
        <taxon>unclassified sequences</taxon>
        <taxon>metagenomes</taxon>
        <taxon>ecological metagenomes</taxon>
    </lineage>
</organism>
<sequence>MEGVANFAAACCRKLRKQHSLAHAVIVFISTNGFKAQAQYYQSHLITLSVPSNDTAEIIACCRNALKKIYKEGYAFKRAGVIVSDLIRETDALPDLFDTRDRQKQRRLLNVVDEISKKNGTDKIRLAAQGTGKAWMSKREYTSRRFTTNLNEIIEVKTDAHKKI</sequence>
<dbReference type="Pfam" id="PF11799">
    <property type="entry name" value="IMS_C"/>
    <property type="match status" value="1"/>
</dbReference>